<feature type="domain" description="Vacuolar protein sorting-associated protein 13 VPS13 adaptor binding" evidence="1">
    <location>
        <begin position="18"/>
        <end position="92"/>
    </location>
</feature>
<dbReference type="EnsemblMetazoa" id="Aqu2.1.04686_001">
    <property type="protein sequence ID" value="Aqu2.1.04686_001"/>
    <property type="gene ID" value="Aqu2.1.04686"/>
</dbReference>
<sequence length="95" mass="10549">MGDGVRLLGHLELSDSMENEDIKLKSEEGKGHSIHLSVIHEVRGGTRHVNVFSPYWLINKTGLTLEFSHKAHHWGSKDSGILSKGTDLVLFSSDK</sequence>
<dbReference type="AlphaFoldDB" id="A0A1X7SRC5"/>
<proteinExistence type="predicted"/>
<evidence type="ECO:0000313" key="2">
    <source>
        <dbReference type="EnsemblMetazoa" id="Aqu2.1.04686_001"/>
    </source>
</evidence>
<dbReference type="Pfam" id="PF25036">
    <property type="entry name" value="VPS13_VAB"/>
    <property type="match status" value="1"/>
</dbReference>
<accession>A0A1X7SRC5</accession>
<protein>
    <recommendedName>
        <fullName evidence="1">Vacuolar protein sorting-associated protein 13 VPS13 adaptor binding domain-containing protein</fullName>
    </recommendedName>
</protein>
<reference evidence="2" key="1">
    <citation type="submission" date="2017-05" db="UniProtKB">
        <authorList>
            <consortium name="EnsemblMetazoa"/>
        </authorList>
    </citation>
    <scope>IDENTIFICATION</scope>
</reference>
<dbReference type="OrthoDB" id="428159at2759"/>
<dbReference type="InterPro" id="IPR009543">
    <property type="entry name" value="VPS13_VAB"/>
</dbReference>
<name>A0A1X7SRC5_AMPQE</name>
<evidence type="ECO:0000259" key="1">
    <source>
        <dbReference type="Pfam" id="PF25036"/>
    </source>
</evidence>
<organism evidence="2">
    <name type="scientific">Amphimedon queenslandica</name>
    <name type="common">Sponge</name>
    <dbReference type="NCBI Taxonomy" id="400682"/>
    <lineage>
        <taxon>Eukaryota</taxon>
        <taxon>Metazoa</taxon>
        <taxon>Porifera</taxon>
        <taxon>Demospongiae</taxon>
        <taxon>Heteroscleromorpha</taxon>
        <taxon>Haplosclerida</taxon>
        <taxon>Niphatidae</taxon>
        <taxon>Amphimedon</taxon>
    </lineage>
</organism>
<dbReference type="InParanoid" id="A0A1X7SRC5"/>